<sequence>MLFTWIRSSNCEMMGCSGALHNSLRNDAENKCCHFTVSGRSWCFIIWTYQAPKVELIYSKTGAHNHLVPHLANRFELYTVSFSSRFSSFINGNKEAALLCKLLYNPLDNELSMQRQRHQALKQGELHIDSFLAIVKSSHAHLPRNTSAISTEPKALGSEIVFTVSDQLTSIQRGQVSNSLLLCLANRAVN</sequence>
<organism evidence="1 2">
    <name type="scientific">Patagioenas fasciata monilis</name>
    <dbReference type="NCBI Taxonomy" id="372326"/>
    <lineage>
        <taxon>Eukaryota</taxon>
        <taxon>Metazoa</taxon>
        <taxon>Chordata</taxon>
        <taxon>Craniata</taxon>
        <taxon>Vertebrata</taxon>
        <taxon>Euteleostomi</taxon>
        <taxon>Archelosauria</taxon>
        <taxon>Archosauria</taxon>
        <taxon>Dinosauria</taxon>
        <taxon>Saurischia</taxon>
        <taxon>Theropoda</taxon>
        <taxon>Coelurosauria</taxon>
        <taxon>Aves</taxon>
        <taxon>Neognathae</taxon>
        <taxon>Neoaves</taxon>
        <taxon>Columbimorphae</taxon>
        <taxon>Columbiformes</taxon>
        <taxon>Columbidae</taxon>
        <taxon>Patagioenas</taxon>
    </lineage>
</organism>
<dbReference type="EMBL" id="LSYS01004331">
    <property type="protein sequence ID" value="OPJ80192.1"/>
    <property type="molecule type" value="Genomic_DNA"/>
</dbReference>
<accession>A0A1V4K6W2</accession>
<name>A0A1V4K6W2_PATFA</name>
<dbReference type="Proteomes" id="UP000190648">
    <property type="component" value="Unassembled WGS sequence"/>
</dbReference>
<protein>
    <submittedName>
        <fullName evidence="1">Uncharacterized protein</fullName>
    </submittedName>
</protein>
<comment type="caution">
    <text evidence="1">The sequence shown here is derived from an EMBL/GenBank/DDBJ whole genome shotgun (WGS) entry which is preliminary data.</text>
</comment>
<keyword evidence="2" id="KW-1185">Reference proteome</keyword>
<evidence type="ECO:0000313" key="1">
    <source>
        <dbReference type="EMBL" id="OPJ80192.1"/>
    </source>
</evidence>
<gene>
    <name evidence="1" type="ORF">AV530_002572</name>
</gene>
<reference evidence="1 2" key="1">
    <citation type="submission" date="2016-02" db="EMBL/GenBank/DDBJ databases">
        <title>Band-tailed pigeon sequencing and assembly.</title>
        <authorList>
            <person name="Soares A.E."/>
            <person name="Novak B.J."/>
            <person name="Rice E.S."/>
            <person name="O'Connell B."/>
            <person name="Chang D."/>
            <person name="Weber S."/>
            <person name="Shapiro B."/>
        </authorList>
    </citation>
    <scope>NUCLEOTIDE SEQUENCE [LARGE SCALE GENOMIC DNA]</scope>
    <source>
        <strain evidence="1">BTP2013</strain>
        <tissue evidence="1">Blood</tissue>
    </source>
</reference>
<proteinExistence type="predicted"/>
<evidence type="ECO:0000313" key="2">
    <source>
        <dbReference type="Proteomes" id="UP000190648"/>
    </source>
</evidence>
<dbReference type="AlphaFoldDB" id="A0A1V4K6W2"/>